<dbReference type="PANTHER" id="PTHR13128:SF12">
    <property type="entry name" value="VACUOLAR PROTEIN-SORTING-ASSOCIATED PROTEIN 36"/>
    <property type="match status" value="1"/>
</dbReference>
<evidence type="ECO:0000256" key="1">
    <source>
        <dbReference type="RuleBase" id="RU367095"/>
    </source>
</evidence>
<keyword evidence="1" id="KW-0967">Endosome</keyword>
<evidence type="ECO:0000313" key="2">
    <source>
        <dbReference type="EMBL" id="VEL23890.1"/>
    </source>
</evidence>
<organism evidence="2 3">
    <name type="scientific">Protopolystoma xenopodis</name>
    <dbReference type="NCBI Taxonomy" id="117903"/>
    <lineage>
        <taxon>Eukaryota</taxon>
        <taxon>Metazoa</taxon>
        <taxon>Spiralia</taxon>
        <taxon>Lophotrochozoa</taxon>
        <taxon>Platyhelminthes</taxon>
        <taxon>Monogenea</taxon>
        <taxon>Polyopisthocotylea</taxon>
        <taxon>Polystomatidea</taxon>
        <taxon>Polystomatidae</taxon>
        <taxon>Protopolystoma</taxon>
    </lineage>
</organism>
<comment type="similarity">
    <text evidence="1">Belongs to the VPS36 family.</text>
</comment>
<reference evidence="2" key="1">
    <citation type="submission" date="2018-11" db="EMBL/GenBank/DDBJ databases">
        <authorList>
            <consortium name="Pathogen Informatics"/>
        </authorList>
    </citation>
    <scope>NUCLEOTIDE SEQUENCE</scope>
</reference>
<sequence length="157" mass="16762">MLSSAALQNAITLLPQPQPAWILDFSDPLSVNSVVGTGTINQNASAGSIDFLRLGFTQAGHKNFERALTSTLSAKCWSVTRASVTQSNFAHSSTSSVGALGGGIGAIERQRAQRTEQADRSIGEAFSDLDNLMNRAGEMVRLSRDLAEKLKQIKVGR</sequence>
<keyword evidence="1" id="KW-0653">Protein transport</keyword>
<dbReference type="Pfam" id="PF04157">
    <property type="entry name" value="EAP30"/>
    <property type="match status" value="1"/>
</dbReference>
<proteinExistence type="inferred from homology"/>
<accession>A0A3S4ZZT4</accession>
<dbReference type="OrthoDB" id="271448at2759"/>
<dbReference type="GO" id="GO:0043328">
    <property type="term" value="P:protein transport to vacuole involved in ubiquitin-dependent protein catabolic process via the multivesicular body sorting pathway"/>
    <property type="evidence" value="ECO:0007669"/>
    <property type="project" value="UniProtKB-UniRule"/>
</dbReference>
<comment type="subunit">
    <text evidence="1">Component of the endosomal sorting complex required for transport II (ESCRT-II).</text>
</comment>
<keyword evidence="1" id="KW-0963">Cytoplasm</keyword>
<dbReference type="Proteomes" id="UP000784294">
    <property type="component" value="Unassembled WGS sequence"/>
</dbReference>
<gene>
    <name evidence="2" type="ORF">PXEA_LOCUS17330</name>
</gene>
<dbReference type="Gene3D" id="6.10.140.260">
    <property type="match status" value="1"/>
</dbReference>
<comment type="function">
    <text evidence="1">Component of the ESCRT-II complex (endosomal sorting complex required for transport II), which is required for multivesicular body (MVB) formation and sorting of endosomal cargo proteins into MVBs.</text>
</comment>
<dbReference type="InterPro" id="IPR040608">
    <property type="entry name" value="Snf8/Vps36"/>
</dbReference>
<dbReference type="EMBL" id="CAAALY010064618">
    <property type="protein sequence ID" value="VEL23890.1"/>
    <property type="molecule type" value="Genomic_DNA"/>
</dbReference>
<dbReference type="PANTHER" id="PTHR13128">
    <property type="entry name" value="VACUOLAR PROTEIN-SORTING-ASSOCIATED PROTEIN 36"/>
    <property type="match status" value="1"/>
</dbReference>
<dbReference type="GO" id="GO:0000814">
    <property type="term" value="C:ESCRT II complex"/>
    <property type="evidence" value="ECO:0007669"/>
    <property type="project" value="UniProtKB-UniRule"/>
</dbReference>
<name>A0A3S4ZZT4_9PLAT</name>
<dbReference type="GO" id="GO:0032266">
    <property type="term" value="F:phosphatidylinositol-3-phosphate binding"/>
    <property type="evidence" value="ECO:0007669"/>
    <property type="project" value="UniProtKB-UniRule"/>
</dbReference>
<dbReference type="GO" id="GO:0031902">
    <property type="term" value="C:late endosome membrane"/>
    <property type="evidence" value="ECO:0007669"/>
    <property type="project" value="UniProtKB-UniRule"/>
</dbReference>
<dbReference type="AlphaFoldDB" id="A0A3S4ZZT4"/>
<comment type="subcellular location">
    <subcellularLocation>
        <location evidence="1">Cytoplasm</location>
    </subcellularLocation>
    <subcellularLocation>
        <location evidence="1">Endosome</location>
    </subcellularLocation>
</comment>
<keyword evidence="1" id="KW-0813">Transport</keyword>
<evidence type="ECO:0000313" key="3">
    <source>
        <dbReference type="Proteomes" id="UP000784294"/>
    </source>
</evidence>
<dbReference type="GO" id="GO:0043130">
    <property type="term" value="F:ubiquitin binding"/>
    <property type="evidence" value="ECO:0007669"/>
    <property type="project" value="UniProtKB-UniRule"/>
</dbReference>
<comment type="caution">
    <text evidence="2">The sequence shown here is derived from an EMBL/GenBank/DDBJ whole genome shotgun (WGS) entry which is preliminary data.</text>
</comment>
<keyword evidence="3" id="KW-1185">Reference proteome</keyword>
<protein>
    <recommendedName>
        <fullName evidence="1">Vacuolar protein-sorting-associated protein 36</fullName>
    </recommendedName>
    <alternativeName>
        <fullName evidence="1">ESCRT-II complex subunit VPS36</fullName>
    </alternativeName>
</protein>
<dbReference type="InterPro" id="IPR037855">
    <property type="entry name" value="Vps36"/>
</dbReference>